<comment type="caution">
    <text evidence="3">The sequence shown here is derived from an EMBL/GenBank/DDBJ whole genome shotgun (WGS) entry which is preliminary data.</text>
</comment>
<evidence type="ECO:0000313" key="3">
    <source>
        <dbReference type="EMBL" id="GBO40787.1"/>
    </source>
</evidence>
<reference evidence="3 4" key="1">
    <citation type="journal article" date="2019" name="Sci. Rep.">
        <title>Orb-weaving spider Araneus ventricosus genome elucidates the spidroin gene catalogue.</title>
        <authorList>
            <person name="Kono N."/>
            <person name="Nakamura H."/>
            <person name="Ohtoshi R."/>
            <person name="Moran D.A.P."/>
            <person name="Shinohara A."/>
            <person name="Yoshida Y."/>
            <person name="Fujiwara M."/>
            <person name="Mori M."/>
            <person name="Tomita M."/>
            <person name="Arakawa K."/>
        </authorList>
    </citation>
    <scope>NUCLEOTIDE SEQUENCE [LARGE SCALE GENOMIC DNA]</scope>
</reference>
<dbReference type="EMBL" id="BGPR01066138">
    <property type="protein sequence ID" value="GBO40787.1"/>
    <property type="molecule type" value="Genomic_DNA"/>
</dbReference>
<accession>A0A4Y2WY31</accession>
<feature type="region of interest" description="Disordered" evidence="1">
    <location>
        <begin position="49"/>
        <end position="86"/>
    </location>
</feature>
<evidence type="ECO:0000256" key="1">
    <source>
        <dbReference type="SAM" id="MobiDB-lite"/>
    </source>
</evidence>
<dbReference type="AlphaFoldDB" id="A0A4Y2WY31"/>
<keyword evidence="2" id="KW-0732">Signal</keyword>
<feature type="compositionally biased region" description="Polar residues" evidence="1">
    <location>
        <begin position="65"/>
        <end position="77"/>
    </location>
</feature>
<evidence type="ECO:0000313" key="4">
    <source>
        <dbReference type="Proteomes" id="UP000499080"/>
    </source>
</evidence>
<keyword evidence="4" id="KW-1185">Reference proteome</keyword>
<gene>
    <name evidence="3" type="ORF">AVEN_131839_1</name>
</gene>
<dbReference type="Proteomes" id="UP000499080">
    <property type="component" value="Unassembled WGS sequence"/>
</dbReference>
<evidence type="ECO:0000256" key="2">
    <source>
        <dbReference type="SAM" id="SignalP"/>
    </source>
</evidence>
<feature type="signal peptide" evidence="2">
    <location>
        <begin position="1"/>
        <end position="16"/>
    </location>
</feature>
<name>A0A4Y2WY31_ARAVE</name>
<proteinExistence type="predicted"/>
<protein>
    <submittedName>
        <fullName evidence="3">Uncharacterized protein</fullName>
    </submittedName>
</protein>
<feature type="chain" id="PRO_5021430208" evidence="2">
    <location>
        <begin position="17"/>
        <end position="125"/>
    </location>
</feature>
<sequence length="125" mass="13831">MWWIEDCLLCIGHVDAMIFCPALPLRFAFSSAPSPVLCRASGTLMTSPRCSPPSTKAQVDICQGGNRTTDPSPNSPGTKRVSSRDLRDRDKSLLLISKVCDPVHRKLQQAAHHTAVYMTILHWKS</sequence>
<organism evidence="3 4">
    <name type="scientific">Araneus ventricosus</name>
    <name type="common">Orbweaver spider</name>
    <name type="synonym">Epeira ventricosa</name>
    <dbReference type="NCBI Taxonomy" id="182803"/>
    <lineage>
        <taxon>Eukaryota</taxon>
        <taxon>Metazoa</taxon>
        <taxon>Ecdysozoa</taxon>
        <taxon>Arthropoda</taxon>
        <taxon>Chelicerata</taxon>
        <taxon>Arachnida</taxon>
        <taxon>Araneae</taxon>
        <taxon>Araneomorphae</taxon>
        <taxon>Entelegynae</taxon>
        <taxon>Araneoidea</taxon>
        <taxon>Araneidae</taxon>
        <taxon>Araneus</taxon>
    </lineage>
</organism>